<dbReference type="EMBL" id="QFOI01000205">
    <property type="protein sequence ID" value="PZP47044.1"/>
    <property type="molecule type" value="Genomic_DNA"/>
</dbReference>
<comment type="caution">
    <text evidence="7">Lacks conserved residue(s) required for the propagation of feature annotation.</text>
</comment>
<dbReference type="EC" id="2.7.1.71" evidence="7"/>
<evidence type="ECO:0000256" key="6">
    <source>
        <dbReference type="ARBA" id="ARBA00023141"/>
    </source>
</evidence>
<comment type="subcellular location">
    <subcellularLocation>
        <location evidence="7">Cytoplasm</location>
    </subcellularLocation>
</comment>
<feature type="binding site" evidence="7">
    <location>
        <position position="78"/>
    </location>
    <ligand>
        <name>substrate</name>
    </ligand>
</feature>
<keyword evidence="5 7" id="KW-0067">ATP-binding</keyword>
<feature type="binding site" evidence="7">
    <location>
        <position position="56"/>
    </location>
    <ligand>
        <name>substrate</name>
    </ligand>
</feature>
<keyword evidence="7" id="KW-0479">Metal-binding</keyword>
<gene>
    <name evidence="7" type="primary">aroK</name>
    <name evidence="8" type="ORF">DI598_11470</name>
</gene>
<keyword evidence="1 7" id="KW-0028">Amino-acid biosynthesis</keyword>
<feature type="binding site" evidence="7">
    <location>
        <begin position="10"/>
        <end position="15"/>
    </location>
    <ligand>
        <name>ATP</name>
        <dbReference type="ChEBI" id="CHEBI:30616"/>
    </ligand>
</feature>
<evidence type="ECO:0000313" key="9">
    <source>
        <dbReference type="Proteomes" id="UP000249645"/>
    </source>
</evidence>
<dbReference type="Pfam" id="PF01202">
    <property type="entry name" value="SKI"/>
    <property type="match status" value="1"/>
</dbReference>
<comment type="similarity">
    <text evidence="7">Belongs to the shikimate kinase family.</text>
</comment>
<dbReference type="InterPro" id="IPR000623">
    <property type="entry name" value="Shikimate_kinase/TSH1"/>
</dbReference>
<evidence type="ECO:0000313" key="8">
    <source>
        <dbReference type="EMBL" id="PZP47044.1"/>
    </source>
</evidence>
<dbReference type="Proteomes" id="UP000249645">
    <property type="component" value="Unassembled WGS sequence"/>
</dbReference>
<comment type="subunit">
    <text evidence="7">Monomer.</text>
</comment>
<feature type="binding site" evidence="7">
    <location>
        <position position="139"/>
    </location>
    <ligand>
        <name>substrate</name>
    </ligand>
</feature>
<dbReference type="AlphaFoldDB" id="A0A2W5EYL3"/>
<feature type="binding site" evidence="7">
    <location>
        <position position="14"/>
    </location>
    <ligand>
        <name>Mg(2+)</name>
        <dbReference type="ChEBI" id="CHEBI:18420"/>
    </ligand>
</feature>
<keyword evidence="7" id="KW-0460">Magnesium</keyword>
<dbReference type="GO" id="GO:0009423">
    <property type="term" value="P:chorismate biosynthetic process"/>
    <property type="evidence" value="ECO:0007669"/>
    <property type="project" value="UniProtKB-UniRule"/>
</dbReference>
<dbReference type="PANTHER" id="PTHR21087">
    <property type="entry name" value="SHIKIMATE KINASE"/>
    <property type="match status" value="1"/>
</dbReference>
<dbReference type="GO" id="GO:0005524">
    <property type="term" value="F:ATP binding"/>
    <property type="evidence" value="ECO:0007669"/>
    <property type="project" value="UniProtKB-UniRule"/>
</dbReference>
<keyword evidence="3 7" id="KW-0547">Nucleotide-binding</keyword>
<reference evidence="8 9" key="1">
    <citation type="submission" date="2017-11" db="EMBL/GenBank/DDBJ databases">
        <title>Infants hospitalized years apart are colonized by the same room-sourced microbial strains.</title>
        <authorList>
            <person name="Brooks B."/>
            <person name="Olm M.R."/>
            <person name="Firek B.A."/>
            <person name="Baker R."/>
            <person name="Thomas B.C."/>
            <person name="Morowitz M.J."/>
            <person name="Banfield J.F."/>
        </authorList>
    </citation>
    <scope>NUCLEOTIDE SEQUENCE [LARGE SCALE GENOMIC DNA]</scope>
    <source>
        <strain evidence="8">S2_009_000_R2_76</strain>
    </source>
</reference>
<dbReference type="UniPathway" id="UPA00053">
    <property type="reaction ID" value="UER00088"/>
</dbReference>
<dbReference type="CDD" id="cd00464">
    <property type="entry name" value="SK"/>
    <property type="match status" value="1"/>
</dbReference>
<accession>A0A2W5EYL3</accession>
<proteinExistence type="inferred from homology"/>
<dbReference type="InterPro" id="IPR031322">
    <property type="entry name" value="Shikimate/glucono_kinase"/>
</dbReference>
<comment type="caution">
    <text evidence="8">The sequence shown here is derived from an EMBL/GenBank/DDBJ whole genome shotgun (WGS) entry which is preliminary data.</text>
</comment>
<dbReference type="InterPro" id="IPR027417">
    <property type="entry name" value="P-loop_NTPase"/>
</dbReference>
<dbReference type="GO" id="GO:0009073">
    <property type="term" value="P:aromatic amino acid family biosynthetic process"/>
    <property type="evidence" value="ECO:0007669"/>
    <property type="project" value="UniProtKB-KW"/>
</dbReference>
<dbReference type="GO" id="GO:0008652">
    <property type="term" value="P:amino acid biosynthetic process"/>
    <property type="evidence" value="ECO:0007669"/>
    <property type="project" value="UniProtKB-KW"/>
</dbReference>
<sequence>MKIFLIGMMGVGKSYWSQLLAKKLNYAAYDLDHVIVESAGMSIADMFASKGENYFRDLETFTLRDFGDKDNLILATGGGTPCFNENMDWMNKNGVTIWIDESVDILVERLTPEKAHRPLLSKLSDEELYKFLSLKLEERFPFYSQAQYRIGPYLEEFHFDFLMH</sequence>
<name>A0A2W5EYL3_9SPHI</name>
<dbReference type="PANTHER" id="PTHR21087:SF16">
    <property type="entry name" value="SHIKIMATE KINASE 1, CHLOROPLASTIC"/>
    <property type="match status" value="1"/>
</dbReference>
<feature type="binding site" evidence="7">
    <location>
        <position position="32"/>
    </location>
    <ligand>
        <name>substrate</name>
    </ligand>
</feature>
<evidence type="ECO:0000256" key="4">
    <source>
        <dbReference type="ARBA" id="ARBA00022777"/>
    </source>
</evidence>
<feature type="binding site" evidence="7">
    <location>
        <position position="117"/>
    </location>
    <ligand>
        <name>ATP</name>
        <dbReference type="ChEBI" id="CHEBI:30616"/>
    </ligand>
</feature>
<dbReference type="GO" id="GO:0005829">
    <property type="term" value="C:cytosol"/>
    <property type="evidence" value="ECO:0007669"/>
    <property type="project" value="TreeGrafter"/>
</dbReference>
<dbReference type="GO" id="GO:0000287">
    <property type="term" value="F:magnesium ion binding"/>
    <property type="evidence" value="ECO:0007669"/>
    <property type="project" value="UniProtKB-UniRule"/>
</dbReference>
<comment type="catalytic activity">
    <reaction evidence="7">
        <text>shikimate + ATP = 3-phosphoshikimate + ADP + H(+)</text>
        <dbReference type="Rhea" id="RHEA:13121"/>
        <dbReference type="ChEBI" id="CHEBI:15378"/>
        <dbReference type="ChEBI" id="CHEBI:30616"/>
        <dbReference type="ChEBI" id="CHEBI:36208"/>
        <dbReference type="ChEBI" id="CHEBI:145989"/>
        <dbReference type="ChEBI" id="CHEBI:456216"/>
        <dbReference type="EC" id="2.7.1.71"/>
    </reaction>
</comment>
<evidence type="ECO:0000256" key="1">
    <source>
        <dbReference type="ARBA" id="ARBA00022605"/>
    </source>
</evidence>
<dbReference type="GO" id="GO:0004765">
    <property type="term" value="F:shikimate kinase activity"/>
    <property type="evidence" value="ECO:0007669"/>
    <property type="project" value="UniProtKB-UniRule"/>
</dbReference>
<keyword evidence="4 7" id="KW-0418">Kinase</keyword>
<evidence type="ECO:0000256" key="5">
    <source>
        <dbReference type="ARBA" id="ARBA00022840"/>
    </source>
</evidence>
<keyword evidence="7" id="KW-0963">Cytoplasm</keyword>
<protein>
    <recommendedName>
        <fullName evidence="7">Shikimate kinase</fullName>
        <shortName evidence="7">SK</shortName>
        <ecNumber evidence="7">2.7.1.71</ecNumber>
    </recommendedName>
</protein>
<keyword evidence="2 7" id="KW-0808">Transferase</keyword>
<evidence type="ECO:0000256" key="3">
    <source>
        <dbReference type="ARBA" id="ARBA00022741"/>
    </source>
</evidence>
<dbReference type="Gene3D" id="3.40.50.300">
    <property type="entry name" value="P-loop containing nucleotide triphosphate hydrolases"/>
    <property type="match status" value="1"/>
</dbReference>
<dbReference type="SUPFAM" id="SSF52540">
    <property type="entry name" value="P-loop containing nucleoside triphosphate hydrolases"/>
    <property type="match status" value="1"/>
</dbReference>
<organism evidence="8 9">
    <name type="scientific">Pseudopedobacter saltans</name>
    <dbReference type="NCBI Taxonomy" id="151895"/>
    <lineage>
        <taxon>Bacteria</taxon>
        <taxon>Pseudomonadati</taxon>
        <taxon>Bacteroidota</taxon>
        <taxon>Sphingobacteriia</taxon>
        <taxon>Sphingobacteriales</taxon>
        <taxon>Sphingobacteriaceae</taxon>
        <taxon>Pseudopedobacter</taxon>
    </lineage>
</organism>
<comment type="pathway">
    <text evidence="7">Metabolic intermediate biosynthesis; chorismate biosynthesis; chorismate from D-erythrose 4-phosphate and phosphoenolpyruvate: step 5/7.</text>
</comment>
<keyword evidence="6 7" id="KW-0057">Aromatic amino acid biosynthesis</keyword>
<dbReference type="HAMAP" id="MF_00109">
    <property type="entry name" value="Shikimate_kinase"/>
    <property type="match status" value="1"/>
</dbReference>
<evidence type="ECO:0000256" key="7">
    <source>
        <dbReference type="HAMAP-Rule" id="MF_00109"/>
    </source>
</evidence>
<dbReference type="PRINTS" id="PR01100">
    <property type="entry name" value="SHIKIMTKNASE"/>
</dbReference>
<evidence type="ECO:0000256" key="2">
    <source>
        <dbReference type="ARBA" id="ARBA00022679"/>
    </source>
</evidence>
<comment type="cofactor">
    <cofactor evidence="7">
        <name>Mg(2+)</name>
        <dbReference type="ChEBI" id="CHEBI:18420"/>
    </cofactor>
    <text evidence="7">Binds 1 Mg(2+) ion per subunit.</text>
</comment>
<comment type="function">
    <text evidence="7">Catalyzes the specific phosphorylation of the 3-hydroxyl group of shikimic acid using ATP as a cosubstrate.</text>
</comment>